<dbReference type="STRING" id="3476.A0A2P5AZZ9"/>
<dbReference type="Pfam" id="PF13855">
    <property type="entry name" value="LRR_8"/>
    <property type="match status" value="1"/>
</dbReference>
<dbReference type="SUPFAM" id="SSF52058">
    <property type="entry name" value="L domain-like"/>
    <property type="match status" value="1"/>
</dbReference>
<dbReference type="PANTHER" id="PTHR48065:SF11">
    <property type="entry name" value="OS11G0213300 PROTEIN"/>
    <property type="match status" value="1"/>
</dbReference>
<accession>A0A2P5AZZ9</accession>
<evidence type="ECO:0000313" key="2">
    <source>
        <dbReference type="Proteomes" id="UP000237105"/>
    </source>
</evidence>
<comment type="caution">
    <text evidence="1">The sequence shown here is derived from an EMBL/GenBank/DDBJ whole genome shotgun (WGS) entry which is preliminary data.</text>
</comment>
<sequence>MNLANNNLSGTIPNSSTRFMDYPEIDLSSNDLEGSMPPFLFEVAAVDVSKNRFSNLDILCHVNNGSHLSILDLSHNELVGELPDCWLIFENLEILVLANNKLSGKIPTSIGSLTKLTTLHLSNNSLSAELPASLKNCKDLVVFDVEDCKLSGPIPAWIGQRPSNLLILSLNPITSTGAYPRN</sequence>
<dbReference type="InterPro" id="IPR001611">
    <property type="entry name" value="Leu-rich_rpt"/>
</dbReference>
<evidence type="ECO:0000313" key="1">
    <source>
        <dbReference type="EMBL" id="PON42123.1"/>
    </source>
</evidence>
<gene>
    <name evidence="1" type="ORF">PanWU01x14_284300</name>
</gene>
<dbReference type="FunFam" id="3.80.10.10:FF:000221">
    <property type="entry name" value="Leucine-rich repeat receptor-like protein kinase PXL1"/>
    <property type="match status" value="1"/>
</dbReference>
<keyword evidence="2" id="KW-1185">Reference proteome</keyword>
<dbReference type="InterPro" id="IPR032675">
    <property type="entry name" value="LRR_dom_sf"/>
</dbReference>
<name>A0A2P5AZZ9_PARAD</name>
<organism evidence="1 2">
    <name type="scientific">Parasponia andersonii</name>
    <name type="common">Sponia andersonii</name>
    <dbReference type="NCBI Taxonomy" id="3476"/>
    <lineage>
        <taxon>Eukaryota</taxon>
        <taxon>Viridiplantae</taxon>
        <taxon>Streptophyta</taxon>
        <taxon>Embryophyta</taxon>
        <taxon>Tracheophyta</taxon>
        <taxon>Spermatophyta</taxon>
        <taxon>Magnoliopsida</taxon>
        <taxon>eudicotyledons</taxon>
        <taxon>Gunneridae</taxon>
        <taxon>Pentapetalae</taxon>
        <taxon>rosids</taxon>
        <taxon>fabids</taxon>
        <taxon>Rosales</taxon>
        <taxon>Cannabaceae</taxon>
        <taxon>Parasponia</taxon>
    </lineage>
</organism>
<dbReference type="AlphaFoldDB" id="A0A2P5AZZ9"/>
<dbReference type="Gene3D" id="3.80.10.10">
    <property type="entry name" value="Ribonuclease Inhibitor"/>
    <property type="match status" value="1"/>
</dbReference>
<dbReference type="PANTHER" id="PTHR48065">
    <property type="entry name" value="OS10G0469600 PROTEIN"/>
    <property type="match status" value="1"/>
</dbReference>
<dbReference type="Proteomes" id="UP000237105">
    <property type="component" value="Unassembled WGS sequence"/>
</dbReference>
<dbReference type="EMBL" id="JXTB01000399">
    <property type="protein sequence ID" value="PON42123.1"/>
    <property type="molecule type" value="Genomic_DNA"/>
</dbReference>
<proteinExistence type="predicted"/>
<protein>
    <submittedName>
        <fullName evidence="1">LRR domain containing protein</fullName>
    </submittedName>
</protein>
<dbReference type="OrthoDB" id="1435034at2759"/>
<dbReference type="PRINTS" id="PR00019">
    <property type="entry name" value="LEURICHRPT"/>
</dbReference>
<reference evidence="2" key="1">
    <citation type="submission" date="2016-06" db="EMBL/GenBank/DDBJ databases">
        <title>Parallel loss of symbiosis genes in relatives of nitrogen-fixing non-legume Parasponia.</title>
        <authorList>
            <person name="Van Velzen R."/>
            <person name="Holmer R."/>
            <person name="Bu F."/>
            <person name="Rutten L."/>
            <person name="Van Zeijl A."/>
            <person name="Liu W."/>
            <person name="Santuari L."/>
            <person name="Cao Q."/>
            <person name="Sharma T."/>
            <person name="Shen D."/>
            <person name="Roswanjaya Y."/>
            <person name="Wardhani T."/>
            <person name="Kalhor M.S."/>
            <person name="Jansen J."/>
            <person name="Van den Hoogen J."/>
            <person name="Gungor B."/>
            <person name="Hartog M."/>
            <person name="Hontelez J."/>
            <person name="Verver J."/>
            <person name="Yang W.-C."/>
            <person name="Schijlen E."/>
            <person name="Repin R."/>
            <person name="Schilthuizen M."/>
            <person name="Schranz E."/>
            <person name="Heidstra R."/>
            <person name="Miyata K."/>
            <person name="Fedorova E."/>
            <person name="Kohlen W."/>
            <person name="Bisseling T."/>
            <person name="Smit S."/>
            <person name="Geurts R."/>
        </authorList>
    </citation>
    <scope>NUCLEOTIDE SEQUENCE [LARGE SCALE GENOMIC DNA]</scope>
    <source>
        <strain evidence="2">cv. WU1-14</strain>
    </source>
</reference>